<proteinExistence type="inferred from homology"/>
<sequence length="252" mass="24957">MGLGTSGNFAVLGGEAVTNTGPTTMGMDLGVWPGSSITGFPPGLVNAPGTTHTTDSVAQLAQSDLTTAYDNAAGRPLNATTTSDLVGLTLPGGVYAGTDKSPLSLSGTLVLDGGGDPSTVFIFQTDSTLITGSSSTVSLINGAQECNVFWQVGSSATLGTGSVFVGNILALTSITVTTGVTVHGRALARTGAVTLDTDTFSAPTCDLTPPTSDSTSPPTSPPTSSVTPPSTSPGGNSDTDLGPDVRRPAYTG</sequence>
<feature type="compositionally biased region" description="Low complexity" evidence="3">
    <location>
        <begin position="208"/>
        <end position="233"/>
    </location>
</feature>
<evidence type="ECO:0000313" key="4">
    <source>
        <dbReference type="EMBL" id="CAB4323389.1"/>
    </source>
</evidence>
<dbReference type="InterPro" id="IPR021884">
    <property type="entry name" value="Ice-bd_prot"/>
</dbReference>
<gene>
    <name evidence="4" type="ORF">UFOPK1392_01144</name>
</gene>
<evidence type="ECO:0000256" key="2">
    <source>
        <dbReference type="ARBA" id="ARBA00022729"/>
    </source>
</evidence>
<dbReference type="AlphaFoldDB" id="A0A6J5YI70"/>
<keyword evidence="2" id="KW-0732">Signal</keyword>
<reference evidence="4" key="1">
    <citation type="submission" date="2020-05" db="EMBL/GenBank/DDBJ databases">
        <authorList>
            <person name="Chiriac C."/>
            <person name="Salcher M."/>
            <person name="Ghai R."/>
            <person name="Kavagutti S V."/>
        </authorList>
    </citation>
    <scope>NUCLEOTIDE SEQUENCE</scope>
</reference>
<feature type="region of interest" description="Disordered" evidence="3">
    <location>
        <begin position="198"/>
        <end position="252"/>
    </location>
</feature>
<evidence type="ECO:0000256" key="3">
    <source>
        <dbReference type="SAM" id="MobiDB-lite"/>
    </source>
</evidence>
<accession>A0A6J5YI70</accession>
<comment type="similarity">
    <text evidence="1">Belongs to the ice-binding protein family.</text>
</comment>
<dbReference type="EMBL" id="CAEMXZ010000041">
    <property type="protein sequence ID" value="CAB4323389.1"/>
    <property type="molecule type" value="Genomic_DNA"/>
</dbReference>
<organism evidence="4">
    <name type="scientific">freshwater metagenome</name>
    <dbReference type="NCBI Taxonomy" id="449393"/>
    <lineage>
        <taxon>unclassified sequences</taxon>
        <taxon>metagenomes</taxon>
        <taxon>ecological metagenomes</taxon>
    </lineage>
</organism>
<feature type="compositionally biased region" description="Basic and acidic residues" evidence="3">
    <location>
        <begin position="243"/>
        <end position="252"/>
    </location>
</feature>
<dbReference type="Pfam" id="PF11999">
    <property type="entry name" value="Ice_binding"/>
    <property type="match status" value="1"/>
</dbReference>
<evidence type="ECO:0000256" key="1">
    <source>
        <dbReference type="ARBA" id="ARBA00005445"/>
    </source>
</evidence>
<name>A0A6J5YI70_9ZZZZ</name>
<protein>
    <submittedName>
        <fullName evidence="4">Unannotated protein</fullName>
    </submittedName>
</protein>